<feature type="domain" description="Aminoglycoside phosphotransferase" evidence="1">
    <location>
        <begin position="44"/>
        <end position="245"/>
    </location>
</feature>
<protein>
    <submittedName>
        <fullName evidence="2">Phosphotransferase enzyme family protein</fullName>
    </submittedName>
</protein>
<dbReference type="SUPFAM" id="SSF56112">
    <property type="entry name" value="Protein kinase-like (PK-like)"/>
    <property type="match status" value="1"/>
</dbReference>
<accession>A0ABV7YFR9</accession>
<reference evidence="3" key="1">
    <citation type="journal article" date="2019" name="Int. J. Syst. Evol. Microbiol.">
        <title>The Global Catalogue of Microorganisms (GCM) 10K type strain sequencing project: providing services to taxonomists for standard genome sequencing and annotation.</title>
        <authorList>
            <consortium name="The Broad Institute Genomics Platform"/>
            <consortium name="The Broad Institute Genome Sequencing Center for Infectious Disease"/>
            <person name="Wu L."/>
            <person name="Ma J."/>
        </authorList>
    </citation>
    <scope>NUCLEOTIDE SEQUENCE [LARGE SCALE GENOMIC DNA]</scope>
    <source>
        <strain evidence="3">CGMCC 4.7241</strain>
    </source>
</reference>
<evidence type="ECO:0000259" key="1">
    <source>
        <dbReference type="Pfam" id="PF01636"/>
    </source>
</evidence>
<dbReference type="Gene3D" id="3.90.1200.10">
    <property type="match status" value="1"/>
</dbReference>
<keyword evidence="3" id="KW-1185">Reference proteome</keyword>
<dbReference type="RefSeq" id="WP_205114941.1">
    <property type="nucleotide sequence ID" value="NZ_JAFBCM010000001.1"/>
</dbReference>
<dbReference type="EMBL" id="JBHRZH010000023">
    <property type="protein sequence ID" value="MFC3764195.1"/>
    <property type="molecule type" value="Genomic_DNA"/>
</dbReference>
<comment type="caution">
    <text evidence="2">The sequence shown here is derived from an EMBL/GenBank/DDBJ whole genome shotgun (WGS) entry which is preliminary data.</text>
</comment>
<gene>
    <name evidence="2" type="ORF">ACFOUW_25395</name>
</gene>
<proteinExistence type="predicted"/>
<dbReference type="InterPro" id="IPR011009">
    <property type="entry name" value="Kinase-like_dom_sf"/>
</dbReference>
<evidence type="ECO:0000313" key="2">
    <source>
        <dbReference type="EMBL" id="MFC3764195.1"/>
    </source>
</evidence>
<evidence type="ECO:0000313" key="3">
    <source>
        <dbReference type="Proteomes" id="UP001595699"/>
    </source>
</evidence>
<dbReference type="InterPro" id="IPR002575">
    <property type="entry name" value="Aminoglycoside_PTrfase"/>
</dbReference>
<dbReference type="Pfam" id="PF01636">
    <property type="entry name" value="APH"/>
    <property type="match status" value="1"/>
</dbReference>
<organism evidence="2 3">
    <name type="scientific">Tenggerimyces flavus</name>
    <dbReference type="NCBI Taxonomy" id="1708749"/>
    <lineage>
        <taxon>Bacteria</taxon>
        <taxon>Bacillati</taxon>
        <taxon>Actinomycetota</taxon>
        <taxon>Actinomycetes</taxon>
        <taxon>Propionibacteriales</taxon>
        <taxon>Nocardioidaceae</taxon>
        <taxon>Tenggerimyces</taxon>
    </lineage>
</organism>
<sequence length="319" mass="34991">MIGDRLRARFASDEGDPSFLGIGHPDVAALIAEFAPGSEAVELGGWTSTNVHLVGPGQVLRVHQRFVTRSRLAAVHDARRSLLARGLLVPEPLALLRCGQRVAELETYVPHTALAGDVAQFEALGQLHRASRGIAVPRPVDAQYGTPATLRRYLLDVRGDAETMRVAQWALGIVRELRRQWVPARELPTHFVHGDLVGPNLGRSDDGRALYLDFGCAAVRPRIHDLAVALFYLVVGPNDEGLAPDFDWSRVPELLQAYESASGEQLTDLEHRALTPYAAAIPLAVAAPAAYFPDSTYLRYRERRAGMTIAEWLLAHPIK</sequence>
<name>A0ABV7YFR9_9ACTN</name>
<dbReference type="Proteomes" id="UP001595699">
    <property type="component" value="Unassembled WGS sequence"/>
</dbReference>